<evidence type="ECO:0000313" key="9">
    <source>
        <dbReference type="EMBL" id="KAF8436555.1"/>
    </source>
</evidence>
<feature type="transmembrane region" description="Helical" evidence="7">
    <location>
        <begin position="114"/>
        <end position="135"/>
    </location>
</feature>
<keyword evidence="3 7" id="KW-1133">Transmembrane helix</keyword>
<protein>
    <recommendedName>
        <fullName evidence="8">Rhodopsin domain-containing protein</fullName>
    </recommendedName>
</protein>
<name>A0AAD4BQC2_BOLED</name>
<reference evidence="9" key="1">
    <citation type="submission" date="2019-10" db="EMBL/GenBank/DDBJ databases">
        <authorList>
            <consortium name="DOE Joint Genome Institute"/>
            <person name="Kuo A."/>
            <person name="Miyauchi S."/>
            <person name="Kiss E."/>
            <person name="Drula E."/>
            <person name="Kohler A."/>
            <person name="Sanchez-Garcia M."/>
            <person name="Andreopoulos B."/>
            <person name="Barry K.W."/>
            <person name="Bonito G."/>
            <person name="Buee M."/>
            <person name="Carver A."/>
            <person name="Chen C."/>
            <person name="Cichocki N."/>
            <person name="Clum A."/>
            <person name="Culley D."/>
            <person name="Crous P.W."/>
            <person name="Fauchery L."/>
            <person name="Girlanda M."/>
            <person name="Hayes R."/>
            <person name="Keri Z."/>
            <person name="LaButti K."/>
            <person name="Lipzen A."/>
            <person name="Lombard V."/>
            <person name="Magnuson J."/>
            <person name="Maillard F."/>
            <person name="Morin E."/>
            <person name="Murat C."/>
            <person name="Nolan M."/>
            <person name="Ohm R."/>
            <person name="Pangilinan J."/>
            <person name="Pereira M."/>
            <person name="Perotto S."/>
            <person name="Peter M."/>
            <person name="Riley R."/>
            <person name="Sitrit Y."/>
            <person name="Stielow B."/>
            <person name="Szollosi G."/>
            <person name="Zifcakova L."/>
            <person name="Stursova M."/>
            <person name="Spatafora J.W."/>
            <person name="Tedersoo L."/>
            <person name="Vaario L.-M."/>
            <person name="Yamada A."/>
            <person name="Yan M."/>
            <person name="Wang P."/>
            <person name="Xu J."/>
            <person name="Bruns T."/>
            <person name="Baldrian P."/>
            <person name="Vilgalys R."/>
            <person name="Henrissat B."/>
            <person name="Grigoriev I.V."/>
            <person name="Hibbett D."/>
            <person name="Nagy L.G."/>
            <person name="Martin F.M."/>
        </authorList>
    </citation>
    <scope>NUCLEOTIDE SEQUENCE</scope>
    <source>
        <strain evidence="9">BED1</strain>
    </source>
</reference>
<dbReference type="PANTHER" id="PTHR33048:SF47">
    <property type="entry name" value="INTEGRAL MEMBRANE PROTEIN-RELATED"/>
    <property type="match status" value="1"/>
</dbReference>
<feature type="transmembrane region" description="Helical" evidence="7">
    <location>
        <begin position="190"/>
        <end position="214"/>
    </location>
</feature>
<feature type="transmembrane region" description="Helical" evidence="7">
    <location>
        <begin position="6"/>
        <end position="29"/>
    </location>
</feature>
<feature type="transmembrane region" description="Helical" evidence="7">
    <location>
        <begin position="73"/>
        <end position="93"/>
    </location>
</feature>
<evidence type="ECO:0000256" key="3">
    <source>
        <dbReference type="ARBA" id="ARBA00022989"/>
    </source>
</evidence>
<accession>A0AAD4BQC2</accession>
<comment type="similarity">
    <text evidence="5">Belongs to the SAT4 family.</text>
</comment>
<feature type="region of interest" description="Disordered" evidence="6">
    <location>
        <begin position="253"/>
        <end position="272"/>
    </location>
</feature>
<evidence type="ECO:0000256" key="2">
    <source>
        <dbReference type="ARBA" id="ARBA00022692"/>
    </source>
</evidence>
<keyword evidence="10" id="KW-1185">Reference proteome</keyword>
<dbReference type="GO" id="GO:0016020">
    <property type="term" value="C:membrane"/>
    <property type="evidence" value="ECO:0007669"/>
    <property type="project" value="UniProtKB-SubCell"/>
</dbReference>
<proteinExistence type="inferred from homology"/>
<keyword evidence="4 7" id="KW-0472">Membrane</keyword>
<organism evidence="9 10">
    <name type="scientific">Boletus edulis BED1</name>
    <dbReference type="NCBI Taxonomy" id="1328754"/>
    <lineage>
        <taxon>Eukaryota</taxon>
        <taxon>Fungi</taxon>
        <taxon>Dikarya</taxon>
        <taxon>Basidiomycota</taxon>
        <taxon>Agaricomycotina</taxon>
        <taxon>Agaricomycetes</taxon>
        <taxon>Agaricomycetidae</taxon>
        <taxon>Boletales</taxon>
        <taxon>Boletineae</taxon>
        <taxon>Boletaceae</taxon>
        <taxon>Boletoideae</taxon>
        <taxon>Boletus</taxon>
    </lineage>
</organism>
<dbReference type="Proteomes" id="UP001194468">
    <property type="component" value="Unassembled WGS sequence"/>
</dbReference>
<feature type="domain" description="Rhodopsin" evidence="8">
    <location>
        <begin position="26"/>
        <end position="206"/>
    </location>
</feature>
<reference evidence="9" key="2">
    <citation type="journal article" date="2020" name="Nat. Commun.">
        <title>Large-scale genome sequencing of mycorrhizal fungi provides insights into the early evolution of symbiotic traits.</title>
        <authorList>
            <person name="Miyauchi S."/>
            <person name="Kiss E."/>
            <person name="Kuo A."/>
            <person name="Drula E."/>
            <person name="Kohler A."/>
            <person name="Sanchez-Garcia M."/>
            <person name="Morin E."/>
            <person name="Andreopoulos B."/>
            <person name="Barry K.W."/>
            <person name="Bonito G."/>
            <person name="Buee M."/>
            <person name="Carver A."/>
            <person name="Chen C."/>
            <person name="Cichocki N."/>
            <person name="Clum A."/>
            <person name="Culley D."/>
            <person name="Crous P.W."/>
            <person name="Fauchery L."/>
            <person name="Girlanda M."/>
            <person name="Hayes R.D."/>
            <person name="Keri Z."/>
            <person name="LaButti K."/>
            <person name="Lipzen A."/>
            <person name="Lombard V."/>
            <person name="Magnuson J."/>
            <person name="Maillard F."/>
            <person name="Murat C."/>
            <person name="Nolan M."/>
            <person name="Ohm R.A."/>
            <person name="Pangilinan J."/>
            <person name="Pereira M.F."/>
            <person name="Perotto S."/>
            <person name="Peter M."/>
            <person name="Pfister S."/>
            <person name="Riley R."/>
            <person name="Sitrit Y."/>
            <person name="Stielow J.B."/>
            <person name="Szollosi G."/>
            <person name="Zifcakova L."/>
            <person name="Stursova M."/>
            <person name="Spatafora J.W."/>
            <person name="Tedersoo L."/>
            <person name="Vaario L.M."/>
            <person name="Yamada A."/>
            <person name="Yan M."/>
            <person name="Wang P."/>
            <person name="Xu J."/>
            <person name="Bruns T."/>
            <person name="Baldrian P."/>
            <person name="Vilgalys R."/>
            <person name="Dunand C."/>
            <person name="Henrissat B."/>
            <person name="Grigoriev I.V."/>
            <person name="Hibbett D."/>
            <person name="Nagy L.G."/>
            <person name="Martin F.M."/>
        </authorList>
    </citation>
    <scope>NUCLEOTIDE SEQUENCE</scope>
    <source>
        <strain evidence="9">BED1</strain>
    </source>
</reference>
<evidence type="ECO:0000256" key="1">
    <source>
        <dbReference type="ARBA" id="ARBA00004141"/>
    </source>
</evidence>
<dbReference type="PANTHER" id="PTHR33048">
    <property type="entry name" value="PTH11-LIKE INTEGRAL MEMBRANE PROTEIN (AFU_ORTHOLOGUE AFUA_5G11245)"/>
    <property type="match status" value="1"/>
</dbReference>
<keyword evidence="2 7" id="KW-0812">Transmembrane</keyword>
<dbReference type="InterPro" id="IPR052337">
    <property type="entry name" value="SAT4-like"/>
</dbReference>
<evidence type="ECO:0000259" key="8">
    <source>
        <dbReference type="Pfam" id="PF20684"/>
    </source>
</evidence>
<feature type="transmembrane region" description="Helical" evidence="7">
    <location>
        <begin position="226"/>
        <end position="245"/>
    </location>
</feature>
<comment type="caution">
    <text evidence="9">The sequence shown here is derived from an EMBL/GenBank/DDBJ whole genome shotgun (WGS) entry which is preliminary data.</text>
</comment>
<dbReference type="AlphaFoldDB" id="A0AAD4BQC2"/>
<evidence type="ECO:0000313" key="10">
    <source>
        <dbReference type="Proteomes" id="UP001194468"/>
    </source>
</evidence>
<evidence type="ECO:0000256" key="7">
    <source>
        <dbReference type="SAM" id="Phobius"/>
    </source>
</evidence>
<evidence type="ECO:0000256" key="6">
    <source>
        <dbReference type="SAM" id="MobiDB-lite"/>
    </source>
</evidence>
<comment type="subcellular location">
    <subcellularLocation>
        <location evidence="1">Membrane</location>
        <topology evidence="1">Multi-pass membrane protein</topology>
    </subcellularLocation>
</comment>
<dbReference type="InterPro" id="IPR049326">
    <property type="entry name" value="Rhodopsin_dom_fungi"/>
</dbReference>
<dbReference type="EMBL" id="WHUW01000021">
    <property type="protein sequence ID" value="KAF8436555.1"/>
    <property type="molecule type" value="Genomic_DNA"/>
</dbReference>
<dbReference type="Pfam" id="PF20684">
    <property type="entry name" value="Fung_rhodopsin"/>
    <property type="match status" value="1"/>
</dbReference>
<feature type="transmembrane region" description="Helical" evidence="7">
    <location>
        <begin position="41"/>
        <end position="61"/>
    </location>
</feature>
<evidence type="ECO:0000256" key="5">
    <source>
        <dbReference type="ARBA" id="ARBA00038359"/>
    </source>
</evidence>
<feature type="transmembrane region" description="Helical" evidence="7">
    <location>
        <begin position="155"/>
        <end position="178"/>
    </location>
</feature>
<sequence length="309" mass="34588">MAVDHAALFIASSVFNGLAMILTLFRLFFRLRIERLWWEDMWAAVMLVCGMTFSIAQLISFETVDYDTALVTAWMSSLAFTSTVWVARMSLLYSTIRVISPSSVLRKLTRVMTVVFFLFWATVIVLKTCWCVHNTKAMLTLGSEYLVCNLPKVVIVFQPIANCVSDAVLVYLSLKLLWRAKLPRRRHRMILTLFSSSILISMSSLSHAICQLMVSFEKGMYITFEIEFTSALIVCNLLVVVTYMYRVILSSPSGSLPSESEEDDDFTTPIRTNTATELTTIDLDVSPCTTAEAANSNLSSGVSSSFNSA</sequence>
<gene>
    <name evidence="9" type="ORF">L210DRAFT_3483433</name>
</gene>
<evidence type="ECO:0000256" key="4">
    <source>
        <dbReference type="ARBA" id="ARBA00023136"/>
    </source>
</evidence>